<keyword evidence="1" id="KW-0680">Restriction system</keyword>
<dbReference type="InterPro" id="IPR044946">
    <property type="entry name" value="Restrct_endonuc_typeI_TRD_sf"/>
</dbReference>
<dbReference type="InterPro" id="IPR052916">
    <property type="entry name" value="Type-I_RE_MTase_Subunit"/>
</dbReference>
<dbReference type="GO" id="GO:0008170">
    <property type="term" value="F:N-methyltransferase activity"/>
    <property type="evidence" value="ECO:0007669"/>
    <property type="project" value="InterPro"/>
</dbReference>
<keyword evidence="5" id="KW-0808">Transferase</keyword>
<dbReference type="SUPFAM" id="SSF116734">
    <property type="entry name" value="DNA methylase specificity domain"/>
    <property type="match status" value="1"/>
</dbReference>
<keyword evidence="6" id="KW-1185">Reference proteome</keyword>
<dbReference type="PROSITE" id="PS00092">
    <property type="entry name" value="N6_MTASE"/>
    <property type="match status" value="1"/>
</dbReference>
<dbReference type="GO" id="GO:0032259">
    <property type="term" value="P:methylation"/>
    <property type="evidence" value="ECO:0007669"/>
    <property type="project" value="UniProtKB-KW"/>
</dbReference>
<dbReference type="InterPro" id="IPR029063">
    <property type="entry name" value="SAM-dependent_MTases_sf"/>
</dbReference>
<dbReference type="Proteomes" id="UP000462055">
    <property type="component" value="Unassembled WGS sequence"/>
</dbReference>
<dbReference type="SUPFAM" id="SSF53335">
    <property type="entry name" value="S-adenosyl-L-methionine-dependent methyltransferases"/>
    <property type="match status" value="1"/>
</dbReference>
<keyword evidence="2" id="KW-0238">DNA-binding</keyword>
<accession>A0A6I4MLN4</accession>
<dbReference type="Pfam" id="PF02384">
    <property type="entry name" value="N6_Mtase"/>
    <property type="match status" value="1"/>
</dbReference>
<proteinExistence type="predicted"/>
<evidence type="ECO:0000313" key="6">
    <source>
        <dbReference type="Proteomes" id="UP000462055"/>
    </source>
</evidence>
<organism evidence="5 6">
    <name type="scientific">Actinomadura physcomitrii</name>
    <dbReference type="NCBI Taxonomy" id="2650748"/>
    <lineage>
        <taxon>Bacteria</taxon>
        <taxon>Bacillati</taxon>
        <taxon>Actinomycetota</taxon>
        <taxon>Actinomycetes</taxon>
        <taxon>Streptosporangiales</taxon>
        <taxon>Thermomonosporaceae</taxon>
        <taxon>Actinomadura</taxon>
    </lineage>
</organism>
<evidence type="ECO:0000256" key="2">
    <source>
        <dbReference type="ARBA" id="ARBA00023125"/>
    </source>
</evidence>
<dbReference type="InterPro" id="IPR002052">
    <property type="entry name" value="DNA_methylase_N6_adenine_CS"/>
</dbReference>
<dbReference type="PANTHER" id="PTHR42998">
    <property type="entry name" value="TYPE I RESTRICTION ENZYME HINDVIIP M PROTEIN-RELATED"/>
    <property type="match status" value="1"/>
</dbReference>
<gene>
    <name evidence="5" type="ORF">F8568_040485</name>
</gene>
<dbReference type="EMBL" id="WBMS02000052">
    <property type="protein sequence ID" value="MWA06523.1"/>
    <property type="molecule type" value="Genomic_DNA"/>
</dbReference>
<dbReference type="Gene3D" id="1.10.10.10">
    <property type="entry name" value="Winged helix-like DNA-binding domain superfamily/Winged helix DNA-binding domain"/>
    <property type="match status" value="1"/>
</dbReference>
<evidence type="ECO:0000313" key="5">
    <source>
        <dbReference type="EMBL" id="MWA06523.1"/>
    </source>
</evidence>
<dbReference type="InterPro" id="IPR003356">
    <property type="entry name" value="DNA_methylase_A-5"/>
</dbReference>
<dbReference type="Gene3D" id="3.90.220.20">
    <property type="entry name" value="DNA methylase specificity domains"/>
    <property type="match status" value="1"/>
</dbReference>
<feature type="domain" description="DNA methylase adenine-specific" evidence="4">
    <location>
        <begin position="155"/>
        <end position="387"/>
    </location>
</feature>
<reference evidence="5" key="1">
    <citation type="submission" date="2019-12" db="EMBL/GenBank/DDBJ databases">
        <title>Actinomadura physcomitrii sp. nov., a novel actinomycete isolated from moss [Physcomitrium sphaericum (Ludw) Fuernr].</title>
        <authorList>
            <person name="Zhuang X."/>
        </authorList>
    </citation>
    <scope>NUCLEOTIDE SEQUENCE [LARGE SCALE GENOMIC DNA]</scope>
    <source>
        <strain evidence="5">LD22</strain>
    </source>
</reference>
<dbReference type="AlphaFoldDB" id="A0A6I4MLN4"/>
<comment type="caution">
    <text evidence="5">The sequence shown here is derived from an EMBL/GenBank/DDBJ whole genome shotgun (WGS) entry which is preliminary data.</text>
</comment>
<dbReference type="InterPro" id="IPR036388">
    <property type="entry name" value="WH-like_DNA-bd_sf"/>
</dbReference>
<keyword evidence="5" id="KW-0489">Methyltransferase</keyword>
<name>A0A6I4MLN4_9ACTN</name>
<feature type="region of interest" description="Disordered" evidence="3">
    <location>
        <begin position="20"/>
        <end position="41"/>
    </location>
</feature>
<dbReference type="GO" id="GO:0009307">
    <property type="term" value="P:DNA restriction-modification system"/>
    <property type="evidence" value="ECO:0007669"/>
    <property type="project" value="UniProtKB-KW"/>
</dbReference>
<evidence type="ECO:0000256" key="1">
    <source>
        <dbReference type="ARBA" id="ARBA00022747"/>
    </source>
</evidence>
<evidence type="ECO:0000256" key="3">
    <source>
        <dbReference type="SAM" id="MobiDB-lite"/>
    </source>
</evidence>
<dbReference type="Gene3D" id="3.40.50.150">
    <property type="entry name" value="Vaccinia Virus protein VP39"/>
    <property type="match status" value="1"/>
</dbReference>
<dbReference type="PANTHER" id="PTHR42998:SF1">
    <property type="entry name" value="TYPE I RESTRICTION ENZYME HINDI METHYLASE SUBUNIT"/>
    <property type="match status" value="1"/>
</dbReference>
<evidence type="ECO:0000259" key="4">
    <source>
        <dbReference type="Pfam" id="PF02384"/>
    </source>
</evidence>
<protein>
    <submittedName>
        <fullName evidence="5">N-6 DNA methylase</fullName>
    </submittedName>
</protein>
<dbReference type="GO" id="GO:0003677">
    <property type="term" value="F:DNA binding"/>
    <property type="evidence" value="ECO:0007669"/>
    <property type="project" value="UniProtKB-KW"/>
</dbReference>
<dbReference type="PRINTS" id="PR00507">
    <property type="entry name" value="N12N6MTFRASE"/>
</dbReference>
<sequence>MTAAEISRLAGVTRATVSNWRRRHPDFPQPSGGTEASPSYDRRQVEAWLDARGRLPARSARDELRVGLREPTQCDVEAVALFAAHVAGFGKKERDKIAALGDDELLGLLSQAASSTGPVERSHADVPAALLRSAANVIREEGPLAVFDVLEEHSEAPTGVRGLHATPPVLAEMMADLAVTGGPRVRSVLDPACGGGRLLAAAAARLEPGAGVHGQEYRAVTAALARTRIADESPGPPADVRTGDSLRDDAFRDLRVDAVVCNPPYGDRDWGHDDLAFDTRWAYGVPPRSEPELAWIQHAMAHLNAGGLAVLLLPPATASRSSGRRIRAELLRHGAVRAVIALPPGLAVPYHIGLHVWIFRRPEAERPGQDLVLLMDAADEAVATEGRSAGRSEASDGSGLHETILSTWKAFTTSTEFSEVPGTARAMAPIDLLDELVDLSPARHVRSAALITPDAALRHVTELTERLKTDVADLAEASRIGPWAAAGETGRTWRSATVADLARGGALAVHRGERAPTAGVPLTADVADRRVLRARDLVDGIPAGGDPGELQPAAPVVIEEGDVLLTQIVGPQGAATRVAGEDDAGCLLGSGVFLLRPDPERLDPWFLAGFVSAPDNVSQATTGTSTHQLVATRLRVPLLPPEEQTAYGLAFRRIHELRVSARNAAERAEETAELLANTLCGGALLPHGIEPS</sequence>